<keyword evidence="5 6" id="KW-0472">Membrane</keyword>
<organism evidence="7 8">
    <name type="scientific">Monosporascus cannonballus</name>
    <dbReference type="NCBI Taxonomy" id="155416"/>
    <lineage>
        <taxon>Eukaryota</taxon>
        <taxon>Fungi</taxon>
        <taxon>Dikarya</taxon>
        <taxon>Ascomycota</taxon>
        <taxon>Pezizomycotina</taxon>
        <taxon>Sordariomycetes</taxon>
        <taxon>Xylariomycetidae</taxon>
        <taxon>Xylariales</taxon>
        <taxon>Xylariales incertae sedis</taxon>
        <taxon>Monosporascus</taxon>
    </lineage>
</organism>
<keyword evidence="3 6" id="KW-0812">Transmembrane</keyword>
<feature type="transmembrane region" description="Helical" evidence="6">
    <location>
        <begin position="168"/>
        <end position="185"/>
    </location>
</feature>
<feature type="transmembrane region" description="Helical" evidence="6">
    <location>
        <begin position="143"/>
        <end position="161"/>
    </location>
</feature>
<dbReference type="InterPro" id="IPR036259">
    <property type="entry name" value="MFS_trans_sf"/>
</dbReference>
<evidence type="ECO:0000256" key="3">
    <source>
        <dbReference type="ARBA" id="ARBA00022692"/>
    </source>
</evidence>
<protein>
    <recommendedName>
        <fullName evidence="9">Major facilitator superfamily (MFS) profile domain-containing protein</fullName>
    </recommendedName>
</protein>
<dbReference type="InterPro" id="IPR029058">
    <property type="entry name" value="AB_hydrolase_fold"/>
</dbReference>
<dbReference type="Proteomes" id="UP000294003">
    <property type="component" value="Unassembled WGS sequence"/>
</dbReference>
<keyword evidence="8" id="KW-1185">Reference proteome</keyword>
<keyword evidence="2" id="KW-0813">Transport</keyword>
<dbReference type="EMBL" id="QJNS01000173">
    <property type="protein sequence ID" value="RYO84052.1"/>
    <property type="molecule type" value="Genomic_DNA"/>
</dbReference>
<dbReference type="PANTHER" id="PTHR43791">
    <property type="entry name" value="PERMEASE-RELATED"/>
    <property type="match status" value="1"/>
</dbReference>
<dbReference type="SUPFAM" id="SSF53474">
    <property type="entry name" value="alpha/beta-Hydrolases"/>
    <property type="match status" value="1"/>
</dbReference>
<feature type="transmembrane region" description="Helical" evidence="6">
    <location>
        <begin position="103"/>
        <end position="123"/>
    </location>
</feature>
<feature type="transmembrane region" description="Helical" evidence="6">
    <location>
        <begin position="35"/>
        <end position="56"/>
    </location>
</feature>
<evidence type="ECO:0000313" key="7">
    <source>
        <dbReference type="EMBL" id="RYO84052.1"/>
    </source>
</evidence>
<evidence type="ECO:0008006" key="9">
    <source>
        <dbReference type="Google" id="ProtNLM"/>
    </source>
</evidence>
<proteinExistence type="predicted"/>
<evidence type="ECO:0000256" key="1">
    <source>
        <dbReference type="ARBA" id="ARBA00004141"/>
    </source>
</evidence>
<evidence type="ECO:0000256" key="4">
    <source>
        <dbReference type="ARBA" id="ARBA00022989"/>
    </source>
</evidence>
<comment type="subcellular location">
    <subcellularLocation>
        <location evidence="1">Membrane</location>
        <topology evidence="1">Multi-pass membrane protein</topology>
    </subcellularLocation>
</comment>
<gene>
    <name evidence="7" type="ORF">DL762_005852</name>
</gene>
<reference evidence="7 8" key="1">
    <citation type="submission" date="2018-06" db="EMBL/GenBank/DDBJ databases">
        <title>Complete Genomes of Monosporascus.</title>
        <authorList>
            <person name="Robinson A.J."/>
            <person name="Natvig D.O."/>
        </authorList>
    </citation>
    <scope>NUCLEOTIDE SEQUENCE [LARGE SCALE GENOMIC DNA]</scope>
    <source>
        <strain evidence="7 8">CBS 609.92</strain>
    </source>
</reference>
<dbReference type="Gene3D" id="3.40.50.1820">
    <property type="entry name" value="alpha/beta hydrolase"/>
    <property type="match status" value="1"/>
</dbReference>
<dbReference type="Gene3D" id="1.20.1250.20">
    <property type="entry name" value="MFS general substrate transporter like domains"/>
    <property type="match status" value="2"/>
</dbReference>
<comment type="caution">
    <text evidence="7">The sequence shown here is derived from an EMBL/GenBank/DDBJ whole genome shotgun (WGS) entry which is preliminary data.</text>
</comment>
<accession>A0ABY0H3P0</accession>
<evidence type="ECO:0000256" key="6">
    <source>
        <dbReference type="SAM" id="Phobius"/>
    </source>
</evidence>
<sequence>MALFFSAATLAGAFGGILARGIAEMHGVGGLSAWSWIFILEGPLSILISCTAYWAIYDYPATASFLTSKEPVEVEGRLDEDHGHLSNDFDFKYVWQAIKDWKIYIHMMICNAGFCPIYSFALFSPTITRNIGYAANEAQLMSVPPYVFACFFTITGSWFADRYRRREVFLLGFQLLAIVGFALLASTSNQTIQYTDLVLAACGIYPQIPLGLAWNGSNIGGSLTRGTGIAMQVMGGNCGGIIASCTKPTIVIVHGDWHVPASYKRLATALESAGYEVHVLRLPSVNQARPPNADLSTDTEFMRSYVESLARAGHTVVALLHS</sequence>
<keyword evidence="4 6" id="KW-1133">Transmembrane helix</keyword>
<dbReference type="SUPFAM" id="SSF103473">
    <property type="entry name" value="MFS general substrate transporter"/>
    <property type="match status" value="1"/>
</dbReference>
<evidence type="ECO:0000256" key="5">
    <source>
        <dbReference type="ARBA" id="ARBA00023136"/>
    </source>
</evidence>
<dbReference type="PANTHER" id="PTHR43791:SF57">
    <property type="entry name" value="MAJOR FACILITATOR SUPERFAMILY (MFS) PROFILE DOMAIN-CONTAINING PROTEIN"/>
    <property type="match status" value="1"/>
</dbReference>
<dbReference type="InterPro" id="IPR011701">
    <property type="entry name" value="MFS"/>
</dbReference>
<evidence type="ECO:0000313" key="8">
    <source>
        <dbReference type="Proteomes" id="UP000294003"/>
    </source>
</evidence>
<evidence type="ECO:0000256" key="2">
    <source>
        <dbReference type="ARBA" id="ARBA00022448"/>
    </source>
</evidence>
<dbReference type="Pfam" id="PF07690">
    <property type="entry name" value="MFS_1"/>
    <property type="match status" value="1"/>
</dbReference>
<name>A0ABY0H3P0_9PEZI</name>